<keyword evidence="2" id="KW-1185">Reference proteome</keyword>
<protein>
    <submittedName>
        <fullName evidence="1">Methyltransferase</fullName>
    </submittedName>
</protein>
<proteinExistence type="predicted"/>
<dbReference type="Gene3D" id="3.40.50.150">
    <property type="entry name" value="Vaccinia Virus protein VP39"/>
    <property type="match status" value="1"/>
</dbReference>
<keyword evidence="1" id="KW-0808">Transferase</keyword>
<dbReference type="SUPFAM" id="SSF53335">
    <property type="entry name" value="S-adenosyl-L-methionine-dependent methyltransferases"/>
    <property type="match status" value="1"/>
</dbReference>
<gene>
    <name evidence="1" type="ORF">BJI69_18400</name>
</gene>
<name>A0A0G9HH17_9GAMM</name>
<dbReference type="Proteomes" id="UP000182987">
    <property type="component" value="Chromosome"/>
</dbReference>
<reference evidence="2" key="1">
    <citation type="submission" date="2016-09" db="EMBL/GenBank/DDBJ databases">
        <authorList>
            <person name="Lysoe E."/>
        </authorList>
    </citation>
    <scope>NUCLEOTIDE SEQUENCE [LARGE SCALE GENOMIC DNA]</scope>
    <source>
        <strain evidence="2">LJ96T</strain>
    </source>
</reference>
<evidence type="ECO:0000313" key="2">
    <source>
        <dbReference type="Proteomes" id="UP000182987"/>
    </source>
</evidence>
<dbReference type="GO" id="GO:0032259">
    <property type="term" value="P:methylation"/>
    <property type="evidence" value="ECO:0007669"/>
    <property type="project" value="UniProtKB-KW"/>
</dbReference>
<dbReference type="STRING" id="1440763.BJI69_18400"/>
<dbReference type="InterPro" id="IPR029063">
    <property type="entry name" value="SAM-dependent_MTases_sf"/>
</dbReference>
<dbReference type="OrthoDB" id="9801692at2"/>
<organism evidence="1 2">
    <name type="scientific">Luteibacter rhizovicinus DSM 16549</name>
    <dbReference type="NCBI Taxonomy" id="1440763"/>
    <lineage>
        <taxon>Bacteria</taxon>
        <taxon>Pseudomonadati</taxon>
        <taxon>Pseudomonadota</taxon>
        <taxon>Gammaproteobacteria</taxon>
        <taxon>Lysobacterales</taxon>
        <taxon>Rhodanobacteraceae</taxon>
        <taxon>Luteibacter</taxon>
    </lineage>
</organism>
<accession>A0A0G9HH17</accession>
<dbReference type="PIRSF" id="PIRSF031679">
    <property type="entry name" value="Mtase_Alr7345_prd"/>
    <property type="match status" value="1"/>
</dbReference>
<dbReference type="GO" id="GO:0008168">
    <property type="term" value="F:methyltransferase activity"/>
    <property type="evidence" value="ECO:0007669"/>
    <property type="project" value="UniProtKB-KW"/>
</dbReference>
<evidence type="ECO:0000313" key="1">
    <source>
        <dbReference type="EMBL" id="APG06629.1"/>
    </source>
</evidence>
<keyword evidence="1" id="KW-0489">Methyltransferase</keyword>
<dbReference type="AlphaFoldDB" id="A0A0G9HH17"/>
<dbReference type="PATRIC" id="fig|1440763.5.peg.1921"/>
<dbReference type="InterPro" id="IPR016980">
    <property type="entry name" value="S-AdoMet-dep_MeTrfase_Alr7345"/>
</dbReference>
<dbReference type="EMBL" id="CP017480">
    <property type="protein sequence ID" value="APG06629.1"/>
    <property type="molecule type" value="Genomic_DNA"/>
</dbReference>
<sequence length="209" mass="22624">MRRPADLVAFSKVKPGDVVMDVWPGGGYWTRLFSPIVGPKGKVYAYVPAEIAGFKTDPVGIAKALAAEPGRGNVEAISDPIAQQPKPSAFNTFDVIWTFENYHDLHNSFMNGASVDGFNQAVFKLVKPGGYFVVVDHAAAPGAGLKNTEDLHRIDPATVKAEVEKAGFVLDAEATLLANPADDHTLKIFDPAIKGKTDRFMLRFKKPAQ</sequence>
<dbReference type="KEGG" id="lrz:BJI69_18400"/>